<dbReference type="InterPro" id="IPR036259">
    <property type="entry name" value="MFS_trans_sf"/>
</dbReference>
<feature type="transmembrane region" description="Helical" evidence="7">
    <location>
        <begin position="557"/>
        <end position="577"/>
    </location>
</feature>
<keyword evidence="4 7" id="KW-1133">Transmembrane helix</keyword>
<evidence type="ECO:0000256" key="5">
    <source>
        <dbReference type="ARBA" id="ARBA00023136"/>
    </source>
</evidence>
<feature type="transmembrane region" description="Helical" evidence="7">
    <location>
        <begin position="333"/>
        <end position="352"/>
    </location>
</feature>
<keyword evidence="5 7" id="KW-0472">Membrane</keyword>
<feature type="transmembrane region" description="Helical" evidence="7">
    <location>
        <begin position="401"/>
        <end position="424"/>
    </location>
</feature>
<evidence type="ECO:0000256" key="1">
    <source>
        <dbReference type="ARBA" id="ARBA00004141"/>
    </source>
</evidence>
<reference evidence="9" key="1">
    <citation type="submission" date="2021-01" db="EMBL/GenBank/DDBJ databases">
        <authorList>
            <person name="Corre E."/>
            <person name="Pelletier E."/>
            <person name="Niang G."/>
            <person name="Scheremetjew M."/>
            <person name="Finn R."/>
            <person name="Kale V."/>
            <person name="Holt S."/>
            <person name="Cochrane G."/>
            <person name="Meng A."/>
            <person name="Brown T."/>
            <person name="Cohen L."/>
        </authorList>
    </citation>
    <scope>NUCLEOTIDE SEQUENCE</scope>
    <source>
        <strain evidence="9">10249 10 AB</strain>
    </source>
</reference>
<accession>A0A7S4EIB8</accession>
<dbReference type="AlphaFoldDB" id="A0A7S4EIB8"/>
<protein>
    <recommendedName>
        <fullName evidence="8">Major facilitator superfamily (MFS) profile domain-containing protein</fullName>
    </recommendedName>
</protein>
<gene>
    <name evidence="9" type="ORF">PAUS00366_LOCUS8145</name>
</gene>
<feature type="transmembrane region" description="Helical" evidence="7">
    <location>
        <begin position="177"/>
        <end position="199"/>
    </location>
</feature>
<proteinExistence type="inferred from homology"/>
<evidence type="ECO:0000259" key="8">
    <source>
        <dbReference type="PROSITE" id="PS50850"/>
    </source>
</evidence>
<evidence type="ECO:0000256" key="6">
    <source>
        <dbReference type="SAM" id="MobiDB-lite"/>
    </source>
</evidence>
<dbReference type="Pfam" id="PF12832">
    <property type="entry name" value="MFS_1_like"/>
    <property type="match status" value="1"/>
</dbReference>
<feature type="transmembrane region" description="Helical" evidence="7">
    <location>
        <begin position="271"/>
        <end position="288"/>
    </location>
</feature>
<comment type="similarity">
    <text evidence="2">Belongs to the major facilitator superfamily. MFSD6 family.</text>
</comment>
<comment type="subcellular location">
    <subcellularLocation>
        <location evidence="1">Membrane</location>
        <topology evidence="1">Multi-pass membrane protein</topology>
    </subcellularLocation>
</comment>
<feature type="transmembrane region" description="Helical" evidence="7">
    <location>
        <begin position="524"/>
        <end position="545"/>
    </location>
</feature>
<organism evidence="9">
    <name type="scientific">Pseudo-nitzschia australis</name>
    <dbReference type="NCBI Taxonomy" id="44445"/>
    <lineage>
        <taxon>Eukaryota</taxon>
        <taxon>Sar</taxon>
        <taxon>Stramenopiles</taxon>
        <taxon>Ochrophyta</taxon>
        <taxon>Bacillariophyta</taxon>
        <taxon>Bacillariophyceae</taxon>
        <taxon>Bacillariophycidae</taxon>
        <taxon>Bacillariales</taxon>
        <taxon>Bacillariaceae</taxon>
        <taxon>Pseudo-nitzschia</taxon>
    </lineage>
</organism>
<dbReference type="GO" id="GO:0022857">
    <property type="term" value="F:transmembrane transporter activity"/>
    <property type="evidence" value="ECO:0007669"/>
    <property type="project" value="InterPro"/>
</dbReference>
<dbReference type="EMBL" id="HBIX01010767">
    <property type="protein sequence ID" value="CAE0715393.1"/>
    <property type="molecule type" value="Transcribed_RNA"/>
</dbReference>
<feature type="region of interest" description="Disordered" evidence="6">
    <location>
        <begin position="363"/>
        <end position="384"/>
    </location>
</feature>
<name>A0A7S4EIB8_9STRA</name>
<feature type="transmembrane region" description="Helical" evidence="7">
    <location>
        <begin position="21"/>
        <end position="40"/>
    </location>
</feature>
<feature type="transmembrane region" description="Helical" evidence="7">
    <location>
        <begin position="144"/>
        <end position="165"/>
    </location>
</feature>
<feature type="domain" description="Major facilitator superfamily (MFS) profile" evidence="8">
    <location>
        <begin position="400"/>
        <end position="605"/>
    </location>
</feature>
<evidence type="ECO:0000313" key="9">
    <source>
        <dbReference type="EMBL" id="CAE0715393.1"/>
    </source>
</evidence>
<evidence type="ECO:0000256" key="2">
    <source>
        <dbReference type="ARBA" id="ARBA00005241"/>
    </source>
</evidence>
<dbReference type="PROSITE" id="PS50850">
    <property type="entry name" value="MFS"/>
    <property type="match status" value="1"/>
</dbReference>
<feature type="transmembrane region" description="Helical" evidence="7">
    <location>
        <begin position="231"/>
        <end position="251"/>
    </location>
</feature>
<dbReference type="InterPro" id="IPR024989">
    <property type="entry name" value="MFS_assoc_dom"/>
</dbReference>
<sequence>MAQSCHRTRINSKKSTASVSGVPTLKTVGVLILCTTYLLFLADAGSPQQQQQQHHRNYGCVRNHYRAPGQQNPNDGHIFNPILAVDRTKGSLMSWRTPTKTNAIATTMPRGGSISTKKLKNKKQVQGQKIVAADMDDDPPNLLILIRIMFFTYYASLGSLLPYLPVYYHSLGHGGQVIGMLGAIKPFTTFLVAPLWGIISDQTGSPFTVLYFAFLVSLVGQLAVSWRHDPFWIMSMVFITAVFNAPVKSLIDSMVMSNIKNGKLYGRLRLWGQLGFGVGSSVVGLILSKSQQAQQLREAMGDTTLTTAAIMGGTGTMMEKLDQIWQKITGYKLLFFTHALLSIPTFVCIRAFHRWTKKVTPTAAENSTKGTSSKKIRGSKTNESKPNVLEGIRVLFHNSDALLFFFLVLVVGISSGVIENFAYVRIREVGGSGKEMGLSRLVSSMAGAPMFWFSGPLTELLGADRVLALSLVNYVFRYFNYAFMQNPLQGLPAEALRGATFAAFWSTCTIYASRIAPPGMQATMLMLLNAMYGGLGQSLGAIIGGKLQSKVGTVRTFIYAGIFDACFVVMLIAYLSVRKGSSFKDPQTIVIPKKTTLPKTNGKNL</sequence>
<dbReference type="GO" id="GO:0016020">
    <property type="term" value="C:membrane"/>
    <property type="evidence" value="ECO:0007669"/>
    <property type="project" value="UniProtKB-SubCell"/>
</dbReference>
<dbReference type="PANTHER" id="PTHR16172:SF41">
    <property type="entry name" value="MAJOR FACILITATOR SUPERFAMILY DOMAIN-CONTAINING PROTEIN 6-LIKE"/>
    <property type="match status" value="1"/>
</dbReference>
<dbReference type="Gene3D" id="1.20.1250.20">
    <property type="entry name" value="MFS general substrate transporter like domains"/>
    <property type="match status" value="2"/>
</dbReference>
<evidence type="ECO:0000256" key="3">
    <source>
        <dbReference type="ARBA" id="ARBA00022692"/>
    </source>
</evidence>
<dbReference type="CDD" id="cd17335">
    <property type="entry name" value="MFS_MFSD6"/>
    <property type="match status" value="1"/>
</dbReference>
<dbReference type="SUPFAM" id="SSF103473">
    <property type="entry name" value="MFS general substrate transporter"/>
    <property type="match status" value="1"/>
</dbReference>
<dbReference type="InterPro" id="IPR020846">
    <property type="entry name" value="MFS_dom"/>
</dbReference>
<dbReference type="InterPro" id="IPR051717">
    <property type="entry name" value="MFS_MFSD6"/>
</dbReference>
<evidence type="ECO:0000256" key="4">
    <source>
        <dbReference type="ARBA" id="ARBA00022989"/>
    </source>
</evidence>
<dbReference type="PANTHER" id="PTHR16172">
    <property type="entry name" value="MAJOR FACILITATOR SUPERFAMILY DOMAIN-CONTAINING PROTEIN 6-LIKE"/>
    <property type="match status" value="1"/>
</dbReference>
<keyword evidence="3 7" id="KW-0812">Transmembrane</keyword>
<feature type="transmembrane region" description="Helical" evidence="7">
    <location>
        <begin position="205"/>
        <end position="224"/>
    </location>
</feature>
<evidence type="ECO:0000256" key="7">
    <source>
        <dbReference type="SAM" id="Phobius"/>
    </source>
</evidence>